<dbReference type="EMBL" id="MGGZ01000027">
    <property type="protein sequence ID" value="OGM56601.1"/>
    <property type="molecule type" value="Genomic_DNA"/>
</dbReference>
<keyword evidence="1" id="KW-0472">Membrane</keyword>
<evidence type="ECO:0000313" key="2">
    <source>
        <dbReference type="EMBL" id="OGM56601.1"/>
    </source>
</evidence>
<keyword evidence="1" id="KW-1133">Transmembrane helix</keyword>
<gene>
    <name evidence="2" type="ORF">A3E46_00920</name>
</gene>
<feature type="transmembrane region" description="Helical" evidence="1">
    <location>
        <begin position="70"/>
        <end position="86"/>
    </location>
</feature>
<protein>
    <submittedName>
        <fullName evidence="2">Uncharacterized protein</fullName>
    </submittedName>
</protein>
<evidence type="ECO:0000313" key="3">
    <source>
        <dbReference type="Proteomes" id="UP000178313"/>
    </source>
</evidence>
<dbReference type="AlphaFoldDB" id="A0A1F8AXY5"/>
<feature type="transmembrane region" description="Helical" evidence="1">
    <location>
        <begin position="43"/>
        <end position="63"/>
    </location>
</feature>
<comment type="caution">
    <text evidence="2">The sequence shown here is derived from an EMBL/GenBank/DDBJ whole genome shotgun (WGS) entry which is preliminary data.</text>
</comment>
<accession>A0A1F8AXY5</accession>
<feature type="transmembrane region" description="Helical" evidence="1">
    <location>
        <begin position="16"/>
        <end position="37"/>
    </location>
</feature>
<proteinExistence type="predicted"/>
<dbReference type="STRING" id="1802513.A3E46_00920"/>
<evidence type="ECO:0000256" key="1">
    <source>
        <dbReference type="SAM" id="Phobius"/>
    </source>
</evidence>
<keyword evidence="1" id="KW-0812">Transmembrane</keyword>
<feature type="transmembrane region" description="Helical" evidence="1">
    <location>
        <begin position="92"/>
        <end position="108"/>
    </location>
</feature>
<organism evidence="2 3">
    <name type="scientific">Candidatus Woesebacteria bacterium RIFCSPHIGHO2_12_FULL_46_16</name>
    <dbReference type="NCBI Taxonomy" id="1802513"/>
    <lineage>
        <taxon>Bacteria</taxon>
        <taxon>Candidatus Woeseibacteriota</taxon>
    </lineage>
</organism>
<name>A0A1F8AXY5_9BACT</name>
<reference evidence="2 3" key="1">
    <citation type="journal article" date="2016" name="Nat. Commun.">
        <title>Thousands of microbial genomes shed light on interconnected biogeochemical processes in an aquifer system.</title>
        <authorList>
            <person name="Anantharaman K."/>
            <person name="Brown C.T."/>
            <person name="Hug L.A."/>
            <person name="Sharon I."/>
            <person name="Castelle C.J."/>
            <person name="Probst A.J."/>
            <person name="Thomas B.C."/>
            <person name="Singh A."/>
            <person name="Wilkins M.J."/>
            <person name="Karaoz U."/>
            <person name="Brodie E.L."/>
            <person name="Williams K.H."/>
            <person name="Hubbard S.S."/>
            <person name="Banfield J.F."/>
        </authorList>
    </citation>
    <scope>NUCLEOTIDE SEQUENCE [LARGE SCALE GENOMIC DNA]</scope>
</reference>
<dbReference type="Proteomes" id="UP000178313">
    <property type="component" value="Unassembled WGS sequence"/>
</dbReference>
<sequence>MRKKLRQKEVKLRKNFLPTLAVIFFLWGLLGSLIYFVEPDIVVAIPLFFLLAFLALFFTFSLLLAHTRRGFVAALAMTLFLVLRFWGVGNVLNFLLIAGLALTIELYFSRNHR</sequence>